<dbReference type="Pfam" id="PF19802">
    <property type="entry name" value="DUF6285"/>
    <property type="match status" value="1"/>
</dbReference>
<evidence type="ECO:0000313" key="2">
    <source>
        <dbReference type="EMBL" id="HAC26894.1"/>
    </source>
</evidence>
<name>A0A3B8WAE8_MARNT</name>
<reference evidence="2 3" key="1">
    <citation type="journal article" date="2018" name="Nat. Biotechnol.">
        <title>A standardized bacterial taxonomy based on genome phylogeny substantially revises the tree of life.</title>
        <authorList>
            <person name="Parks D.H."/>
            <person name="Chuvochina M."/>
            <person name="Waite D.W."/>
            <person name="Rinke C."/>
            <person name="Skarshewski A."/>
            <person name="Chaumeil P.A."/>
            <person name="Hugenholtz P."/>
        </authorList>
    </citation>
    <scope>NUCLEOTIDE SEQUENCE [LARGE SCALE GENOMIC DNA]</scope>
    <source>
        <strain evidence="2">UBA9049</strain>
    </source>
</reference>
<dbReference type="InterPro" id="IPR046252">
    <property type="entry name" value="DUF6285"/>
</dbReference>
<dbReference type="Proteomes" id="UP000261325">
    <property type="component" value="Unassembled WGS sequence"/>
</dbReference>
<dbReference type="AlphaFoldDB" id="A0A3B8WAE8"/>
<protein>
    <recommendedName>
        <fullName evidence="1">DUF6285 domain-containing protein</fullName>
    </recommendedName>
</protein>
<sequence>MNHPDASELLSAARETLMKEVFPSVPENLHYEIRMIASAMGIAAREAEQREAATQEEISLCSRLLPETVVVGTTSQDEARRALARAIRAGQFDQETQGSALHEALQQMVLSALRISNPRLANTSAGEA</sequence>
<dbReference type="EMBL" id="DLYI01000040">
    <property type="protein sequence ID" value="HAC26894.1"/>
    <property type="molecule type" value="Genomic_DNA"/>
</dbReference>
<evidence type="ECO:0000313" key="3">
    <source>
        <dbReference type="Proteomes" id="UP000261325"/>
    </source>
</evidence>
<evidence type="ECO:0000259" key="1">
    <source>
        <dbReference type="Pfam" id="PF19802"/>
    </source>
</evidence>
<feature type="domain" description="DUF6285" evidence="1">
    <location>
        <begin position="23"/>
        <end position="119"/>
    </location>
</feature>
<organism evidence="2 3">
    <name type="scientific">Marinobacter nauticus</name>
    <name type="common">Marinobacter hydrocarbonoclasticus</name>
    <name type="synonym">Marinobacter aquaeolei</name>
    <dbReference type="NCBI Taxonomy" id="2743"/>
    <lineage>
        <taxon>Bacteria</taxon>
        <taxon>Pseudomonadati</taxon>
        <taxon>Pseudomonadota</taxon>
        <taxon>Gammaproteobacteria</taxon>
        <taxon>Pseudomonadales</taxon>
        <taxon>Marinobacteraceae</taxon>
        <taxon>Marinobacter</taxon>
    </lineage>
</organism>
<comment type="caution">
    <text evidence="2">The sequence shown here is derived from an EMBL/GenBank/DDBJ whole genome shotgun (WGS) entry which is preliminary data.</text>
</comment>
<gene>
    <name evidence="2" type="ORF">DCF82_03590</name>
</gene>
<proteinExistence type="predicted"/>
<accession>A0A3B8WAE8</accession>